<comment type="similarity">
    <text evidence="1">Belongs to the CutA family.</text>
</comment>
<dbReference type="InterPro" id="IPR004323">
    <property type="entry name" value="Ion_tolerance_CutA"/>
</dbReference>
<dbReference type="PANTHER" id="PTHR23419">
    <property type="entry name" value="DIVALENT CATION TOLERANCE CUTA-RELATED"/>
    <property type="match status" value="1"/>
</dbReference>
<gene>
    <name evidence="2" type="ORF">METZ01_LOCUS239894</name>
</gene>
<evidence type="ECO:0000256" key="1">
    <source>
        <dbReference type="ARBA" id="ARBA00010169"/>
    </source>
</evidence>
<name>A0A382HIB8_9ZZZZ</name>
<reference evidence="2" key="1">
    <citation type="submission" date="2018-05" db="EMBL/GenBank/DDBJ databases">
        <authorList>
            <person name="Lanie J.A."/>
            <person name="Ng W.-L."/>
            <person name="Kazmierczak K.M."/>
            <person name="Andrzejewski T.M."/>
            <person name="Davidsen T.M."/>
            <person name="Wayne K.J."/>
            <person name="Tettelin H."/>
            <person name="Glass J.I."/>
            <person name="Rusch D."/>
            <person name="Podicherti R."/>
            <person name="Tsui H.-C.T."/>
            <person name="Winkler M.E."/>
        </authorList>
    </citation>
    <scope>NUCLEOTIDE SEQUENCE</scope>
</reference>
<accession>A0A382HIB8</accession>
<dbReference type="Pfam" id="PF03091">
    <property type="entry name" value="CutA1"/>
    <property type="match status" value="1"/>
</dbReference>
<dbReference type="GO" id="GO:0010038">
    <property type="term" value="P:response to metal ion"/>
    <property type="evidence" value="ECO:0007669"/>
    <property type="project" value="InterPro"/>
</dbReference>
<dbReference type="EMBL" id="UINC01061452">
    <property type="protein sequence ID" value="SVB87040.1"/>
    <property type="molecule type" value="Genomic_DNA"/>
</dbReference>
<dbReference type="InterPro" id="IPR011322">
    <property type="entry name" value="N-reg_PII-like_a/b"/>
</dbReference>
<organism evidence="2">
    <name type="scientific">marine metagenome</name>
    <dbReference type="NCBI Taxonomy" id="408172"/>
    <lineage>
        <taxon>unclassified sequences</taxon>
        <taxon>metagenomes</taxon>
        <taxon>ecological metagenomes</taxon>
    </lineage>
</organism>
<evidence type="ECO:0000313" key="2">
    <source>
        <dbReference type="EMBL" id="SVB87040.1"/>
    </source>
</evidence>
<dbReference type="SUPFAM" id="SSF54913">
    <property type="entry name" value="GlnB-like"/>
    <property type="match status" value="1"/>
</dbReference>
<dbReference type="Gene3D" id="3.30.70.120">
    <property type="match status" value="1"/>
</dbReference>
<evidence type="ECO:0008006" key="3">
    <source>
        <dbReference type="Google" id="ProtNLM"/>
    </source>
</evidence>
<dbReference type="AlphaFoldDB" id="A0A382HIB8"/>
<sequence length="109" mass="12369">MTASIIYVTVGDQKEAHLIASTIVEERLVSSVNIVDSVRSYYWWSSDVQQREEFLLIAKTRTTGVDAAIERIRAIHSYECPCIVSWPIGKGNKDYLEWIGRETEGTEMG</sequence>
<dbReference type="GO" id="GO:0005507">
    <property type="term" value="F:copper ion binding"/>
    <property type="evidence" value="ECO:0007669"/>
    <property type="project" value="TreeGrafter"/>
</dbReference>
<dbReference type="InterPro" id="IPR015867">
    <property type="entry name" value="N-reg_PII/ATP_PRibTrfase_C"/>
</dbReference>
<dbReference type="PANTHER" id="PTHR23419:SF8">
    <property type="entry name" value="FI09726P"/>
    <property type="match status" value="1"/>
</dbReference>
<proteinExistence type="inferred from homology"/>
<protein>
    <recommendedName>
        <fullName evidence="3">Divalent-cation tolerance protein CutA</fullName>
    </recommendedName>
</protein>